<reference evidence="1" key="1">
    <citation type="submission" date="2022-07" db="EMBL/GenBank/DDBJ databases">
        <title>Phylogenomic reconstructions and comparative analyses of Kickxellomycotina fungi.</title>
        <authorList>
            <person name="Reynolds N.K."/>
            <person name="Stajich J.E."/>
            <person name="Barry K."/>
            <person name="Grigoriev I.V."/>
            <person name="Crous P."/>
            <person name="Smith M.E."/>
        </authorList>
    </citation>
    <scope>NUCLEOTIDE SEQUENCE</scope>
    <source>
        <strain evidence="1">CBS 190363</strain>
    </source>
</reference>
<name>A0ACC1M8Y1_9FUNG</name>
<organism evidence="1 2">
    <name type="scientific">Coemansia aciculifera</name>
    <dbReference type="NCBI Taxonomy" id="417176"/>
    <lineage>
        <taxon>Eukaryota</taxon>
        <taxon>Fungi</taxon>
        <taxon>Fungi incertae sedis</taxon>
        <taxon>Zoopagomycota</taxon>
        <taxon>Kickxellomycotina</taxon>
        <taxon>Kickxellomycetes</taxon>
        <taxon>Kickxellales</taxon>
        <taxon>Kickxellaceae</taxon>
        <taxon>Coemansia</taxon>
    </lineage>
</organism>
<proteinExistence type="predicted"/>
<dbReference type="Proteomes" id="UP001139981">
    <property type="component" value="Unassembled WGS sequence"/>
</dbReference>
<comment type="caution">
    <text evidence="1">The sequence shown here is derived from an EMBL/GenBank/DDBJ whole genome shotgun (WGS) entry which is preliminary data.</text>
</comment>
<sequence length="736" mass="82101">MCRFGQSDIANDKRGKANSVVQAAWAHYDKIRSHEDAPSLLQQIPMAAVHLLIQELTFLRGADDYRRRFERIVQIFDDFGRIGCPIISPRLFSLYLRALNKLGRYQQAINEATAYGSALALESKDMLSINVLRQIMLAYFGGRRPDKALEVFFRVRDNSEYQRYITPHFFATAITGALNDKQLTTDELYSIAEDLLTLIEKPAYPDDSRTGLLNELLHAANKAGNHTFLFHLFERFVDRGFPIDHTTFGILLHCSCAAETDARAIYRVYHSITAHPWMQANMTHHVYAVFINCFVRHNRIDHALSVLHDLQLHPTAHLSIQHMSLIFSYYAQSEMATQALDLFHTVVETEQLAPTWTVCVDIVKAVSRGGNLAWALDTVATADASMTPDDSVCHTRLFDALLTILVKCGQAGDSIRMLDAFFTLHESFPSSILPFVAVFLQAHNIAKQHALHLAKGPTAHINTSAATMDIEALHRNFVDRLGMVSDLLLASSANIHVPQNLYNMAISVFAILRDHLSTQRIYDFMTQTEGIEPTARTLNVLLQSFARGLDLATASNVLKDLQARDMPLHRAAANALIHNFLDAGQPQEAINVYAHLVGRPAPLLASATFKDFVSCAPVDAYTFALLVSGLVDAGLLKEAVIVFEDAFTILQFVPRQLLETLVGKLEDKSMLDFAQICLKRYSRRVEDSQPAHLRATAAAESDDLSVSVPEAAPARLPLSYFGYLMSGKTANNDDDY</sequence>
<evidence type="ECO:0000313" key="2">
    <source>
        <dbReference type="Proteomes" id="UP001139981"/>
    </source>
</evidence>
<protein>
    <submittedName>
        <fullName evidence="1">Uncharacterized protein</fullName>
    </submittedName>
</protein>
<keyword evidence="2" id="KW-1185">Reference proteome</keyword>
<gene>
    <name evidence="1" type="ORF">IWW38_001121</name>
</gene>
<accession>A0ACC1M8Y1</accession>
<dbReference type="EMBL" id="JANBVB010000037">
    <property type="protein sequence ID" value="KAJ2899083.1"/>
    <property type="molecule type" value="Genomic_DNA"/>
</dbReference>
<evidence type="ECO:0000313" key="1">
    <source>
        <dbReference type="EMBL" id="KAJ2899083.1"/>
    </source>
</evidence>